<evidence type="ECO:0000256" key="5">
    <source>
        <dbReference type="ARBA" id="ARBA00023242"/>
    </source>
</evidence>
<evidence type="ECO:0000256" key="1">
    <source>
        <dbReference type="ARBA" id="ARBA00004123"/>
    </source>
</evidence>
<name>A0A9Q0GIK8_9ROSI</name>
<dbReference type="Pfam" id="PF00319">
    <property type="entry name" value="SRF-TF"/>
    <property type="match status" value="1"/>
</dbReference>
<dbReference type="PROSITE" id="PS50066">
    <property type="entry name" value="MADS_BOX_2"/>
    <property type="match status" value="1"/>
</dbReference>
<feature type="compositionally biased region" description="Low complexity" evidence="6">
    <location>
        <begin position="159"/>
        <end position="181"/>
    </location>
</feature>
<reference evidence="8" key="2">
    <citation type="journal article" date="2023" name="Plants (Basel)">
        <title>Annotation of the Turnera subulata (Passifloraceae) Draft Genome Reveals the S-Locus Evolved after the Divergence of Turneroideae from Passifloroideae in a Stepwise Manner.</title>
        <authorList>
            <person name="Henning P.M."/>
            <person name="Roalson E.H."/>
            <person name="Mir W."/>
            <person name="McCubbin A.G."/>
            <person name="Shore J.S."/>
        </authorList>
    </citation>
    <scope>NUCLEOTIDE SEQUENCE</scope>
    <source>
        <strain evidence="8">F60SS</strain>
    </source>
</reference>
<protein>
    <recommendedName>
        <fullName evidence="7">MADS-box domain-containing protein</fullName>
    </recommendedName>
</protein>
<keyword evidence="9" id="KW-1185">Reference proteome</keyword>
<feature type="region of interest" description="Disordered" evidence="6">
    <location>
        <begin position="150"/>
        <end position="204"/>
    </location>
</feature>
<keyword evidence="5" id="KW-0539">Nucleus</keyword>
<evidence type="ECO:0000256" key="6">
    <source>
        <dbReference type="SAM" id="MobiDB-lite"/>
    </source>
</evidence>
<evidence type="ECO:0000256" key="3">
    <source>
        <dbReference type="ARBA" id="ARBA00023125"/>
    </source>
</evidence>
<dbReference type="GO" id="GO:0005634">
    <property type="term" value="C:nucleus"/>
    <property type="evidence" value="ECO:0007669"/>
    <property type="project" value="UniProtKB-SubCell"/>
</dbReference>
<proteinExistence type="predicted"/>
<feature type="domain" description="MADS-box" evidence="7">
    <location>
        <begin position="5"/>
        <end position="47"/>
    </location>
</feature>
<dbReference type="GO" id="GO:0003677">
    <property type="term" value="F:DNA binding"/>
    <property type="evidence" value="ECO:0007669"/>
    <property type="project" value="UniProtKB-KW"/>
</dbReference>
<dbReference type="AlphaFoldDB" id="A0A9Q0GIK8"/>
<comment type="subcellular location">
    <subcellularLocation>
        <location evidence="1">Nucleus</location>
    </subcellularLocation>
</comment>
<evidence type="ECO:0000313" key="8">
    <source>
        <dbReference type="EMBL" id="KAJ4850223.1"/>
    </source>
</evidence>
<evidence type="ECO:0000256" key="4">
    <source>
        <dbReference type="ARBA" id="ARBA00023163"/>
    </source>
</evidence>
<dbReference type="OrthoDB" id="833365at2759"/>
<comment type="caution">
    <text evidence="8">The sequence shown here is derived from an EMBL/GenBank/DDBJ whole genome shotgun (WGS) entry which is preliminary data.</text>
</comment>
<keyword evidence="3" id="KW-0238">DNA-binding</keyword>
<dbReference type="Gene3D" id="3.40.1810.10">
    <property type="entry name" value="Transcription factor, MADS-box"/>
    <property type="match status" value="1"/>
</dbReference>
<dbReference type="EMBL" id="JAKUCV010000400">
    <property type="protein sequence ID" value="KAJ4850223.1"/>
    <property type="molecule type" value="Genomic_DNA"/>
</dbReference>
<accession>A0A9Q0GIK8</accession>
<keyword evidence="2" id="KW-0805">Transcription regulation</keyword>
<organism evidence="8 9">
    <name type="scientific">Turnera subulata</name>
    <dbReference type="NCBI Taxonomy" id="218843"/>
    <lineage>
        <taxon>Eukaryota</taxon>
        <taxon>Viridiplantae</taxon>
        <taxon>Streptophyta</taxon>
        <taxon>Embryophyta</taxon>
        <taxon>Tracheophyta</taxon>
        <taxon>Spermatophyta</taxon>
        <taxon>Magnoliopsida</taxon>
        <taxon>eudicotyledons</taxon>
        <taxon>Gunneridae</taxon>
        <taxon>Pentapetalae</taxon>
        <taxon>rosids</taxon>
        <taxon>fabids</taxon>
        <taxon>Malpighiales</taxon>
        <taxon>Passifloraceae</taxon>
        <taxon>Turnera</taxon>
    </lineage>
</organism>
<dbReference type="SUPFAM" id="SSF55455">
    <property type="entry name" value="SRF-like"/>
    <property type="match status" value="1"/>
</dbReference>
<reference evidence="8" key="1">
    <citation type="submission" date="2022-02" db="EMBL/GenBank/DDBJ databases">
        <authorList>
            <person name="Henning P.M."/>
            <person name="McCubbin A.G."/>
            <person name="Shore J.S."/>
        </authorList>
    </citation>
    <scope>NUCLEOTIDE SEQUENCE</scope>
    <source>
        <strain evidence="8">F60SS</strain>
        <tissue evidence="8">Leaves</tissue>
    </source>
</reference>
<dbReference type="Proteomes" id="UP001141552">
    <property type="component" value="Unassembled WGS sequence"/>
</dbReference>
<evidence type="ECO:0000259" key="7">
    <source>
        <dbReference type="PROSITE" id="PS50066"/>
    </source>
</evidence>
<gene>
    <name evidence="8" type="ORF">Tsubulata_033545</name>
</gene>
<dbReference type="GO" id="GO:0046983">
    <property type="term" value="F:protein dimerization activity"/>
    <property type="evidence" value="ECO:0007669"/>
    <property type="project" value="InterPro"/>
</dbReference>
<feature type="compositionally biased region" description="Acidic residues" evidence="6">
    <location>
        <begin position="186"/>
        <end position="204"/>
    </location>
</feature>
<evidence type="ECO:0000313" key="9">
    <source>
        <dbReference type="Proteomes" id="UP001141552"/>
    </source>
</evidence>
<dbReference type="InterPro" id="IPR036879">
    <property type="entry name" value="TF_MADSbox_sf"/>
</dbReference>
<sequence>MAGGISASNRMGTIKKKAQELATLCGVDLAVVCYDANGNLQTWPRDQETVKKTLIKYKGYGFLQQKVQPQPQEGSRRYYSSSPCSSSSTDDDDDDDDDLKKKKSYPSWDDRLDYLPEDQLRQFVEAVDHKIAEVDNALVLPRLLVHDAHHNKKSNPHVGEVVGSSSSSLNNLVDLSSGNSSTSASPDDDNNVVDDDDDDYEYEEGEFVPGRREAASVLSPGGGGPLDVVEDAVPLAMILPPPPPQPHHQQQQQHFFLRHQLPLIN</sequence>
<evidence type="ECO:0000256" key="2">
    <source>
        <dbReference type="ARBA" id="ARBA00023015"/>
    </source>
</evidence>
<keyword evidence="4" id="KW-0804">Transcription</keyword>
<dbReference type="InterPro" id="IPR002100">
    <property type="entry name" value="TF_MADSbox"/>
</dbReference>
<feature type="region of interest" description="Disordered" evidence="6">
    <location>
        <begin position="69"/>
        <end position="111"/>
    </location>
</feature>